<evidence type="ECO:0000259" key="3">
    <source>
        <dbReference type="PROSITE" id="PS50211"/>
    </source>
</evidence>
<feature type="region of interest" description="Disordered" evidence="2">
    <location>
        <begin position="1"/>
        <end position="22"/>
    </location>
</feature>
<dbReference type="Proteomes" id="UP000283509">
    <property type="component" value="Unassembled WGS sequence"/>
</dbReference>
<dbReference type="InterPro" id="IPR024224">
    <property type="entry name" value="DENND6"/>
</dbReference>
<sequence>MLTLRRTNNSSRNKTRRGVPLPIPVRGFSPRASLAHYRGHRPCLRVFDRGRWVEGKRCVLLLGPAWGTGGRGRLCRLRVCVEVKSGNESQMIYPGDRELTERERTNICYLAFPDSNSGLMGNVQFHFRIRQCPQSNPLHTRPAIHQYNATCPTSIQTDDGYLYGYVYFRQVKDRTLRRGYFQKSVVLLSHLPLVSLFTSVLDLMAPEYFDTGEASLEAACHHLDQWPLPTPGVTLSLPLLGTLIQVRIPSRQDKPGASTLTPPSPPHTSPGPLTIMVPSPHETEAFRVLAPVLPHLNLLWELVITAEPLVVMATSPTTAANMVQTLVSLIAPLKYSGDYRPFFTIHDSEFKEYTTRTSAPPNVILGVTNPFFAKTLQHWPHIIRIGDNTGSPSTQKHKLKKASALKTVEQKPGVYTKYRPHLQADKGLVKRLLKGVQTGRPVEVQSALLRRHLLELTQSFMIPLERYVASLMPLQKNISPYKAIPSLRPFNPDDFLATLELYGPQLTTGIRGDWEGLYRRFFRSINFSVWFNARYEEVSDKLSKLHLQALSDADLSGWACSRSEVEVVDMVLRLRAKLTTADTLHVSQHTRDKLNANLQTLFKSLPEDLQSVLCAT</sequence>
<accession>A0A423SB44</accession>
<gene>
    <name evidence="4" type="ORF">C7M84_020846</name>
</gene>
<dbReference type="GO" id="GO:0005085">
    <property type="term" value="F:guanyl-nucleotide exchange factor activity"/>
    <property type="evidence" value="ECO:0007669"/>
    <property type="project" value="InterPro"/>
</dbReference>
<organism evidence="4 5">
    <name type="scientific">Penaeus vannamei</name>
    <name type="common">Whiteleg shrimp</name>
    <name type="synonym">Litopenaeus vannamei</name>
    <dbReference type="NCBI Taxonomy" id="6689"/>
    <lineage>
        <taxon>Eukaryota</taxon>
        <taxon>Metazoa</taxon>
        <taxon>Ecdysozoa</taxon>
        <taxon>Arthropoda</taxon>
        <taxon>Crustacea</taxon>
        <taxon>Multicrustacea</taxon>
        <taxon>Malacostraca</taxon>
        <taxon>Eumalacostraca</taxon>
        <taxon>Eucarida</taxon>
        <taxon>Decapoda</taxon>
        <taxon>Dendrobranchiata</taxon>
        <taxon>Penaeoidea</taxon>
        <taxon>Penaeidae</taxon>
        <taxon>Penaeus</taxon>
    </lineage>
</organism>
<dbReference type="InterPro" id="IPR037516">
    <property type="entry name" value="Tripartite_DENN"/>
</dbReference>
<protein>
    <recommendedName>
        <fullName evidence="3">UDENN domain-containing protein</fullName>
    </recommendedName>
</protein>
<dbReference type="PANTHER" id="PTHR13677:SF0">
    <property type="entry name" value="LD41638P"/>
    <property type="match status" value="1"/>
</dbReference>
<reference evidence="4 5" key="1">
    <citation type="submission" date="2018-04" db="EMBL/GenBank/DDBJ databases">
        <authorList>
            <person name="Zhang X."/>
            <person name="Yuan J."/>
            <person name="Li F."/>
            <person name="Xiang J."/>
        </authorList>
    </citation>
    <scope>NUCLEOTIDE SEQUENCE [LARGE SCALE GENOMIC DNA]</scope>
    <source>
        <tissue evidence="4">Muscle</tissue>
    </source>
</reference>
<feature type="region of interest" description="Disordered" evidence="2">
    <location>
        <begin position="252"/>
        <end position="272"/>
    </location>
</feature>
<comment type="similarity">
    <text evidence="1">Belongs to the DENND6 family.</text>
</comment>
<evidence type="ECO:0000256" key="2">
    <source>
        <dbReference type="SAM" id="MobiDB-lite"/>
    </source>
</evidence>
<dbReference type="OrthoDB" id="10265409at2759"/>
<dbReference type="PANTHER" id="PTHR13677">
    <property type="entry name" value="LD41638P"/>
    <property type="match status" value="1"/>
</dbReference>
<dbReference type="PROSITE" id="PS50211">
    <property type="entry name" value="DENN"/>
    <property type="match status" value="1"/>
</dbReference>
<keyword evidence="5" id="KW-1185">Reference proteome</keyword>
<feature type="domain" description="UDENN" evidence="3">
    <location>
        <begin position="74"/>
        <end position="532"/>
    </location>
</feature>
<evidence type="ECO:0000256" key="1">
    <source>
        <dbReference type="ARBA" id="ARBA00007159"/>
    </source>
</evidence>
<reference evidence="4 5" key="2">
    <citation type="submission" date="2019-01" db="EMBL/GenBank/DDBJ databases">
        <title>The decoding of complex shrimp genome reveals the adaptation for benthos swimmer, frequently molting mechanism and breeding impact on genome.</title>
        <authorList>
            <person name="Sun Y."/>
            <person name="Gao Y."/>
            <person name="Yu Y."/>
        </authorList>
    </citation>
    <scope>NUCLEOTIDE SEQUENCE [LARGE SCALE GENOMIC DNA]</scope>
    <source>
        <tissue evidence="4">Muscle</tissue>
    </source>
</reference>
<dbReference type="AlphaFoldDB" id="A0A423SB44"/>
<comment type="caution">
    <text evidence="4">The sequence shown here is derived from an EMBL/GenBank/DDBJ whole genome shotgun (WGS) entry which is preliminary data.</text>
</comment>
<feature type="compositionally biased region" description="Low complexity" evidence="2">
    <location>
        <begin position="1"/>
        <end position="12"/>
    </location>
</feature>
<dbReference type="EMBL" id="QCYY01004197">
    <property type="protein sequence ID" value="ROT61383.1"/>
    <property type="molecule type" value="Genomic_DNA"/>
</dbReference>
<dbReference type="GO" id="GO:0055037">
    <property type="term" value="C:recycling endosome"/>
    <property type="evidence" value="ECO:0007669"/>
    <property type="project" value="TreeGrafter"/>
</dbReference>
<name>A0A423SB44_PENVA</name>
<evidence type="ECO:0000313" key="5">
    <source>
        <dbReference type="Proteomes" id="UP000283509"/>
    </source>
</evidence>
<dbReference type="STRING" id="6689.A0A423SB44"/>
<evidence type="ECO:0000313" key="4">
    <source>
        <dbReference type="EMBL" id="ROT61383.1"/>
    </source>
</evidence>
<proteinExistence type="inferred from homology"/>